<comment type="caution">
    <text evidence="1">The sequence shown here is derived from an EMBL/GenBank/DDBJ whole genome shotgun (WGS) entry which is preliminary data.</text>
</comment>
<dbReference type="RefSeq" id="XP_070904118.1">
    <property type="nucleotide sequence ID" value="XM_071038438.1"/>
</dbReference>
<dbReference type="Proteomes" id="UP001610444">
    <property type="component" value="Unassembled WGS sequence"/>
</dbReference>
<name>A0ABR4L4T0_9EURO</name>
<keyword evidence="2" id="KW-1185">Reference proteome</keyword>
<sequence length="107" mass="11666">MLRSTSRLNRDLALVSQTVGCRLGESLVPSPAALNTPVAQGPACPFGASLGRTACRVMVDSDSLHLVSSLPVYRDRTEAASRGWRSTIEIKPNMFHSLYLIVYNAYI</sequence>
<organism evidence="1 2">
    <name type="scientific">Aspergillus pseudodeflectus</name>
    <dbReference type="NCBI Taxonomy" id="176178"/>
    <lineage>
        <taxon>Eukaryota</taxon>
        <taxon>Fungi</taxon>
        <taxon>Dikarya</taxon>
        <taxon>Ascomycota</taxon>
        <taxon>Pezizomycotina</taxon>
        <taxon>Eurotiomycetes</taxon>
        <taxon>Eurotiomycetidae</taxon>
        <taxon>Eurotiales</taxon>
        <taxon>Aspergillaceae</taxon>
        <taxon>Aspergillus</taxon>
        <taxon>Aspergillus subgen. Nidulantes</taxon>
    </lineage>
</organism>
<dbReference type="GeneID" id="98153602"/>
<protein>
    <submittedName>
        <fullName evidence="1">Uncharacterized protein</fullName>
    </submittedName>
</protein>
<evidence type="ECO:0000313" key="2">
    <source>
        <dbReference type="Proteomes" id="UP001610444"/>
    </source>
</evidence>
<accession>A0ABR4L4T0</accession>
<reference evidence="1 2" key="1">
    <citation type="submission" date="2024-07" db="EMBL/GenBank/DDBJ databases">
        <title>Section-level genome sequencing and comparative genomics of Aspergillus sections Usti and Cavernicolus.</title>
        <authorList>
            <consortium name="Lawrence Berkeley National Laboratory"/>
            <person name="Nybo J.L."/>
            <person name="Vesth T.C."/>
            <person name="Theobald S."/>
            <person name="Frisvad J.C."/>
            <person name="Larsen T.O."/>
            <person name="Kjaerboelling I."/>
            <person name="Rothschild-Mancinelli K."/>
            <person name="Lyhne E.K."/>
            <person name="Kogle M.E."/>
            <person name="Barry K."/>
            <person name="Clum A."/>
            <person name="Na H."/>
            <person name="Ledsgaard L."/>
            <person name="Lin J."/>
            <person name="Lipzen A."/>
            <person name="Kuo A."/>
            <person name="Riley R."/>
            <person name="Mondo S."/>
            <person name="LaButti K."/>
            <person name="Haridas S."/>
            <person name="Pangalinan J."/>
            <person name="Salamov A.A."/>
            <person name="Simmons B.A."/>
            <person name="Magnuson J.K."/>
            <person name="Chen J."/>
            <person name="Drula E."/>
            <person name="Henrissat B."/>
            <person name="Wiebenga A."/>
            <person name="Lubbers R.J."/>
            <person name="Gomes A.C."/>
            <person name="Macurrencykelacurrency M.R."/>
            <person name="Stajich J."/>
            <person name="Grigoriev I.V."/>
            <person name="Mortensen U.H."/>
            <person name="De vries R.P."/>
            <person name="Baker S.E."/>
            <person name="Andersen M.R."/>
        </authorList>
    </citation>
    <scope>NUCLEOTIDE SEQUENCE [LARGE SCALE GENOMIC DNA]</scope>
    <source>
        <strain evidence="1 2">CBS 756.74</strain>
    </source>
</reference>
<gene>
    <name evidence="1" type="ORF">BJX68DRAFT_225977</name>
</gene>
<dbReference type="EMBL" id="JBFXLR010000003">
    <property type="protein sequence ID" value="KAL2859184.1"/>
    <property type="molecule type" value="Genomic_DNA"/>
</dbReference>
<proteinExistence type="predicted"/>
<evidence type="ECO:0000313" key="1">
    <source>
        <dbReference type="EMBL" id="KAL2859184.1"/>
    </source>
</evidence>